<keyword evidence="1" id="KW-0732">Signal</keyword>
<sequence>MHRALSQSELLELILLSLDLQILLTSAQRVCSQWRHIIRDPPSCRGPYSSSPVERPCHTRPQETKNTLNSLLTTAFPGICHSFSIRDLDLISHPSKRTAYLRSEASWRSMLLQQPPAAASSLLRHPATLTPKTSYPLHKEGLRMETLFELLFFDHDLTEVNYPHRLVWWGQCSETAFCDGLKSFGRIELPDVLVCACRSHTCTDMDSDFENEDQDVVDAVHAEYRELGQKRKVLGPERKRTKLEYSGAWD</sequence>
<protein>
    <recommendedName>
        <fullName evidence="3">F-box domain-containing protein</fullName>
    </recommendedName>
</protein>
<gene>
    <name evidence="2" type="ORF">BDV23DRAFT_195998</name>
</gene>
<evidence type="ECO:0000313" key="2">
    <source>
        <dbReference type="EMBL" id="KAE8387075.1"/>
    </source>
</evidence>
<dbReference type="EMBL" id="ML735299">
    <property type="protein sequence ID" value="KAE8387075.1"/>
    <property type="molecule type" value="Genomic_DNA"/>
</dbReference>
<reference evidence="2" key="1">
    <citation type="submission" date="2019-04" db="EMBL/GenBank/DDBJ databases">
        <title>Friends and foes A comparative genomics studyof 23 Aspergillus species from section Flavi.</title>
        <authorList>
            <consortium name="DOE Joint Genome Institute"/>
            <person name="Kjaerbolling I."/>
            <person name="Vesth T."/>
            <person name="Frisvad J.C."/>
            <person name="Nybo J.L."/>
            <person name="Theobald S."/>
            <person name="Kildgaard S."/>
            <person name="Isbrandt T."/>
            <person name="Kuo A."/>
            <person name="Sato A."/>
            <person name="Lyhne E.K."/>
            <person name="Kogle M.E."/>
            <person name="Wiebenga A."/>
            <person name="Kun R.S."/>
            <person name="Lubbers R.J."/>
            <person name="Makela M.R."/>
            <person name="Barry K."/>
            <person name="Chovatia M."/>
            <person name="Clum A."/>
            <person name="Daum C."/>
            <person name="Haridas S."/>
            <person name="He G."/>
            <person name="LaButti K."/>
            <person name="Lipzen A."/>
            <person name="Mondo S."/>
            <person name="Riley R."/>
            <person name="Salamov A."/>
            <person name="Simmons B.A."/>
            <person name="Magnuson J.K."/>
            <person name="Henrissat B."/>
            <person name="Mortensen U.H."/>
            <person name="Larsen T.O."/>
            <person name="Devries R.P."/>
            <person name="Grigoriev I.V."/>
            <person name="Machida M."/>
            <person name="Baker S.E."/>
            <person name="Andersen M.R."/>
        </authorList>
    </citation>
    <scope>NUCLEOTIDE SEQUENCE [LARGE SCALE GENOMIC DNA]</scope>
    <source>
        <strain evidence="2">IBT 14317</strain>
    </source>
</reference>
<dbReference type="SUPFAM" id="SSF81383">
    <property type="entry name" value="F-box domain"/>
    <property type="match status" value="1"/>
</dbReference>
<accession>A0A5N7BZ13</accession>
<evidence type="ECO:0000256" key="1">
    <source>
        <dbReference type="SAM" id="SignalP"/>
    </source>
</evidence>
<evidence type="ECO:0008006" key="3">
    <source>
        <dbReference type="Google" id="ProtNLM"/>
    </source>
</evidence>
<dbReference type="Proteomes" id="UP000326877">
    <property type="component" value="Unassembled WGS sequence"/>
</dbReference>
<feature type="chain" id="PRO_5024886302" description="F-box domain-containing protein" evidence="1">
    <location>
        <begin position="28"/>
        <end position="250"/>
    </location>
</feature>
<feature type="signal peptide" evidence="1">
    <location>
        <begin position="1"/>
        <end position="27"/>
    </location>
</feature>
<dbReference type="OrthoDB" id="3800738at2759"/>
<name>A0A5N7BZ13_PETAA</name>
<dbReference type="InterPro" id="IPR036047">
    <property type="entry name" value="F-box-like_dom_sf"/>
</dbReference>
<organism evidence="2">
    <name type="scientific">Petromyces alliaceus</name>
    <name type="common">Aspergillus alliaceus</name>
    <dbReference type="NCBI Taxonomy" id="209559"/>
    <lineage>
        <taxon>Eukaryota</taxon>
        <taxon>Fungi</taxon>
        <taxon>Dikarya</taxon>
        <taxon>Ascomycota</taxon>
        <taxon>Pezizomycotina</taxon>
        <taxon>Eurotiomycetes</taxon>
        <taxon>Eurotiomycetidae</taxon>
        <taxon>Eurotiales</taxon>
        <taxon>Aspergillaceae</taxon>
        <taxon>Aspergillus</taxon>
        <taxon>Aspergillus subgen. Circumdati</taxon>
    </lineage>
</organism>
<proteinExistence type="predicted"/>
<dbReference type="AlphaFoldDB" id="A0A5N7BZ13"/>